<evidence type="ECO:0000313" key="2">
    <source>
        <dbReference type="Proteomes" id="UP000837801"/>
    </source>
</evidence>
<dbReference type="OrthoDB" id="2544694at2759"/>
<protein>
    <submittedName>
        <fullName evidence="1">Uncharacterized protein</fullName>
    </submittedName>
</protein>
<evidence type="ECO:0000313" key="1">
    <source>
        <dbReference type="EMBL" id="CAH2350728.1"/>
    </source>
</evidence>
<name>A0A9P0QL82_9ASCO</name>
<gene>
    <name evidence="1" type="ORF">CLIB1423_02S03796</name>
</gene>
<dbReference type="Pfam" id="PF11578">
    <property type="entry name" value="DUF3237"/>
    <property type="match status" value="1"/>
</dbReference>
<dbReference type="AlphaFoldDB" id="A0A9P0QL82"/>
<accession>A0A9P0QL82</accession>
<comment type="caution">
    <text evidence="1">The sequence shown here is derived from an EMBL/GenBank/DDBJ whole genome shotgun (WGS) entry which is preliminary data.</text>
</comment>
<keyword evidence="2" id="KW-1185">Reference proteome</keyword>
<dbReference type="EMBL" id="CAKXYY010000002">
    <property type="protein sequence ID" value="CAH2350728.1"/>
    <property type="molecule type" value="Genomic_DNA"/>
</dbReference>
<dbReference type="Gene3D" id="2.40.160.20">
    <property type="match status" value="1"/>
</dbReference>
<sequence>MPLNPSTVPKSAPKAPELVPVFFVNLKLQDPYPVLENKSYAHSVTLVNIVDGDISTVPNKLKLELDANSLVGIDHITADTKVGASKLDCYVYGKTPSGAGLHIHYFGLIKGNEAIGKILGGGKSIETDFAEDYITSNPVISFDGEVEEKYLWAKKENLIGKGRFVRDEAGTLYVQYYVYVLE</sequence>
<proteinExistence type="predicted"/>
<reference evidence="1" key="1">
    <citation type="submission" date="2022-03" db="EMBL/GenBank/DDBJ databases">
        <authorList>
            <person name="Legras J.-L."/>
            <person name="Devillers H."/>
            <person name="Grondin C."/>
        </authorList>
    </citation>
    <scope>NUCLEOTIDE SEQUENCE</scope>
    <source>
        <strain evidence="1">CLIB 1423</strain>
    </source>
</reference>
<organism evidence="1 2">
    <name type="scientific">[Candida] railenensis</name>
    <dbReference type="NCBI Taxonomy" id="45579"/>
    <lineage>
        <taxon>Eukaryota</taxon>
        <taxon>Fungi</taxon>
        <taxon>Dikarya</taxon>
        <taxon>Ascomycota</taxon>
        <taxon>Saccharomycotina</taxon>
        <taxon>Pichiomycetes</taxon>
        <taxon>Debaryomycetaceae</taxon>
        <taxon>Kurtzmaniella</taxon>
    </lineage>
</organism>
<dbReference type="Proteomes" id="UP000837801">
    <property type="component" value="Unassembled WGS sequence"/>
</dbReference>